<evidence type="ECO:0000256" key="3">
    <source>
        <dbReference type="ARBA" id="ARBA00022884"/>
    </source>
</evidence>
<dbReference type="InterPro" id="IPR036986">
    <property type="entry name" value="S4_RNA-bd_sf"/>
</dbReference>
<dbReference type="EMBL" id="LR743510">
    <property type="protein sequence ID" value="CAA2140655.1"/>
    <property type="molecule type" value="Genomic_DNA"/>
</dbReference>
<dbReference type="GO" id="GO:0015935">
    <property type="term" value="C:small ribosomal subunit"/>
    <property type="evidence" value="ECO:0007669"/>
    <property type="project" value="InterPro"/>
</dbReference>
<dbReference type="GO" id="GO:0003735">
    <property type="term" value="F:structural constituent of ribosome"/>
    <property type="evidence" value="ECO:0007669"/>
    <property type="project" value="InterPro"/>
</dbReference>
<keyword evidence="2 7" id="KW-0699">rRNA-binding</keyword>
<dbReference type="CDD" id="cd00165">
    <property type="entry name" value="S4"/>
    <property type="match status" value="1"/>
</dbReference>
<dbReference type="SMART" id="SM01390">
    <property type="entry name" value="Ribosomal_S4"/>
    <property type="match status" value="1"/>
</dbReference>
<evidence type="ECO:0000256" key="2">
    <source>
        <dbReference type="ARBA" id="ARBA00022730"/>
    </source>
</evidence>
<dbReference type="NCBIfam" id="TIGR01017">
    <property type="entry name" value="rpsD_bact"/>
    <property type="match status" value="1"/>
</dbReference>
<keyword evidence="3 7" id="KW-0694">RNA-binding</keyword>
<evidence type="ECO:0000256" key="9">
    <source>
        <dbReference type="SAM" id="MobiDB-lite"/>
    </source>
</evidence>
<dbReference type="HAMAP" id="MF_01306_B">
    <property type="entry name" value="Ribosomal_uS4_B"/>
    <property type="match status" value="1"/>
</dbReference>
<dbReference type="InterPro" id="IPR002942">
    <property type="entry name" value="S4_RNA-bd"/>
</dbReference>
<gene>
    <name evidence="7 12" type="primary">rpsD</name>
    <name evidence="12" type="ORF">MBLL_02234</name>
    <name evidence="13" type="ORF">OICFNHDK_4130</name>
</gene>
<dbReference type="SUPFAM" id="SSF55174">
    <property type="entry name" value="Alpha-L RNA-binding motif"/>
    <property type="match status" value="1"/>
</dbReference>
<evidence type="ECO:0000256" key="8">
    <source>
        <dbReference type="RuleBase" id="RU003699"/>
    </source>
</evidence>
<dbReference type="PANTHER" id="PTHR11831">
    <property type="entry name" value="30S 40S RIBOSOMAL PROTEIN"/>
    <property type="match status" value="1"/>
</dbReference>
<keyword evidence="5 7" id="KW-0687">Ribonucleoprotein</keyword>
<accession>A0A679K8Z5</accession>
<feature type="region of interest" description="Disordered" evidence="9">
    <location>
        <begin position="49"/>
        <end position="79"/>
    </location>
</feature>
<dbReference type="GO" id="GO:0006412">
    <property type="term" value="P:translation"/>
    <property type="evidence" value="ECO:0007669"/>
    <property type="project" value="UniProtKB-UniRule"/>
</dbReference>
<dbReference type="GO" id="GO:0042274">
    <property type="term" value="P:ribosomal small subunit biogenesis"/>
    <property type="evidence" value="ECO:0007669"/>
    <property type="project" value="TreeGrafter"/>
</dbReference>
<evidence type="ECO:0000259" key="11">
    <source>
        <dbReference type="SMART" id="SM01390"/>
    </source>
</evidence>
<name>A0A679K8Z5_9HYPH</name>
<protein>
    <recommendedName>
        <fullName evidence="6 7">Small ribosomal subunit protein uS4</fullName>
    </recommendedName>
</protein>
<reference evidence="13" key="3">
    <citation type="submission" date="2021-08" db="EMBL/GenBank/DDBJ databases">
        <authorList>
            <person name="Tani A."/>
            <person name="Ola A."/>
            <person name="Ogura Y."/>
            <person name="Katsura K."/>
            <person name="Hayashi T."/>
        </authorList>
    </citation>
    <scope>NUCLEOTIDE SEQUENCE</scope>
    <source>
        <strain evidence="13">DSM 21893</strain>
    </source>
</reference>
<dbReference type="InterPro" id="IPR005709">
    <property type="entry name" value="Ribosomal_uS4_bac-type"/>
</dbReference>
<reference evidence="12" key="2">
    <citation type="submission" date="2019-12" db="EMBL/GenBank/DDBJ databases">
        <authorList>
            <person name="Cremers G."/>
        </authorList>
    </citation>
    <scope>NUCLEOTIDE SEQUENCE</scope>
    <source>
        <strain evidence="12">Mbul2</strain>
        <plasmid evidence="12">1</plasmid>
    </source>
</reference>
<comment type="function">
    <text evidence="7">With S5 and S12 plays an important role in translational accuracy.</text>
</comment>
<evidence type="ECO:0000256" key="4">
    <source>
        <dbReference type="ARBA" id="ARBA00022980"/>
    </source>
</evidence>
<evidence type="ECO:0000256" key="1">
    <source>
        <dbReference type="ARBA" id="ARBA00007465"/>
    </source>
</evidence>
<geneLocation type="plasmid" evidence="12">
    <name>1</name>
</geneLocation>
<sequence length="236" mass="26981">MSALSFRFGPGPLRKEEGAFLDQSHSLRGTAMSKRIQAKHKLDRRMGQNIWGRPKSPVNRREYGPGQHGQRRKGKMSDFGTQLRAKQKLKGYYANITEKQFRRYYAEAIRLRGDSSENLIGLLERRLDAVVYRAKFVPTPFAARQFVNHGHVKVNGRRVNIASFLVKPGDVIEVKDSSKQLEIVVVASQLAERDVPDYIEVDHAKMTARVTRVPSLSEVPYPVQMEPNLVIEFYSR</sequence>
<feature type="domain" description="RNA-binding S4" evidence="10">
    <location>
        <begin position="125"/>
        <end position="189"/>
    </location>
</feature>
<keyword evidence="12" id="KW-0614">Plasmid</keyword>
<dbReference type="PROSITE" id="PS00632">
    <property type="entry name" value="RIBOSOMAL_S4"/>
    <property type="match status" value="1"/>
</dbReference>
<dbReference type="Gene3D" id="3.10.290.10">
    <property type="entry name" value="RNA-binding S4 domain"/>
    <property type="match status" value="1"/>
</dbReference>
<dbReference type="InterPro" id="IPR001912">
    <property type="entry name" value="Ribosomal_uS4_N"/>
</dbReference>
<dbReference type="Proteomes" id="UP001055307">
    <property type="component" value="Unassembled WGS sequence"/>
</dbReference>
<evidence type="ECO:0000256" key="5">
    <source>
        <dbReference type="ARBA" id="ARBA00023274"/>
    </source>
</evidence>
<evidence type="ECO:0000256" key="7">
    <source>
        <dbReference type="HAMAP-Rule" id="MF_01306"/>
    </source>
</evidence>
<evidence type="ECO:0000256" key="6">
    <source>
        <dbReference type="ARBA" id="ARBA00035254"/>
    </source>
</evidence>
<evidence type="ECO:0000313" key="14">
    <source>
        <dbReference type="Proteomes" id="UP001055307"/>
    </source>
</evidence>
<dbReference type="PROSITE" id="PS50889">
    <property type="entry name" value="S4"/>
    <property type="match status" value="1"/>
</dbReference>
<comment type="function">
    <text evidence="7">One of the primary rRNA binding proteins, it binds directly to 16S rRNA where it nucleates assembly of the body of the 30S subunit.</text>
</comment>
<keyword evidence="4 7" id="KW-0689">Ribosomal protein</keyword>
<dbReference type="AlphaFoldDB" id="A0A679K8Z5"/>
<comment type="similarity">
    <text evidence="1 7 8">Belongs to the universal ribosomal protein uS4 family.</text>
</comment>
<dbReference type="NCBIfam" id="NF003717">
    <property type="entry name" value="PRK05327.1"/>
    <property type="match status" value="1"/>
</dbReference>
<dbReference type="GO" id="GO:0019843">
    <property type="term" value="F:rRNA binding"/>
    <property type="evidence" value="ECO:0007669"/>
    <property type="project" value="UniProtKB-UniRule"/>
</dbReference>
<dbReference type="EMBL" id="BPQF01000027">
    <property type="protein sequence ID" value="GJD41647.1"/>
    <property type="molecule type" value="Genomic_DNA"/>
</dbReference>
<dbReference type="FunFam" id="3.10.290.10:FF:000001">
    <property type="entry name" value="30S ribosomal protein S4"/>
    <property type="match status" value="1"/>
</dbReference>
<evidence type="ECO:0000259" key="10">
    <source>
        <dbReference type="SMART" id="SM00363"/>
    </source>
</evidence>
<dbReference type="SMART" id="SM00363">
    <property type="entry name" value="S4"/>
    <property type="match status" value="1"/>
</dbReference>
<dbReference type="Pfam" id="PF00163">
    <property type="entry name" value="Ribosomal_S4"/>
    <property type="match status" value="1"/>
</dbReference>
<dbReference type="PANTHER" id="PTHR11831:SF4">
    <property type="entry name" value="SMALL RIBOSOMAL SUBUNIT PROTEIN US4M"/>
    <property type="match status" value="1"/>
</dbReference>
<dbReference type="InterPro" id="IPR022801">
    <property type="entry name" value="Ribosomal_uS4"/>
</dbReference>
<dbReference type="Pfam" id="PF01479">
    <property type="entry name" value="S4"/>
    <property type="match status" value="1"/>
</dbReference>
<reference evidence="13" key="1">
    <citation type="journal article" date="2016" name="Front. Microbiol.">
        <title>Genome Sequence of the Piezophilic, Mesophilic Sulfate-Reducing Bacterium Desulfovibrio indicus J2T.</title>
        <authorList>
            <person name="Cao J."/>
            <person name="Maignien L."/>
            <person name="Shao Z."/>
            <person name="Alain K."/>
            <person name="Jebbar M."/>
        </authorList>
    </citation>
    <scope>NUCLEOTIDE SEQUENCE</scope>
    <source>
        <strain evidence="13">DSM 21893</strain>
    </source>
</reference>
<dbReference type="InterPro" id="IPR018079">
    <property type="entry name" value="Ribosomal_uS4_CS"/>
</dbReference>
<comment type="subunit">
    <text evidence="7">Part of the 30S ribosomal subunit. Contacts protein S5. The interaction surface between S4 and S5 is involved in control of translational fidelity.</text>
</comment>
<keyword evidence="14" id="KW-1185">Reference proteome</keyword>
<dbReference type="Gene3D" id="1.10.1050.10">
    <property type="entry name" value="Ribosomal Protein S4 Delta 41, Chain A, domain 1"/>
    <property type="match status" value="1"/>
</dbReference>
<feature type="domain" description="Small ribosomal subunit protein uS4 N-terminal" evidence="11">
    <location>
        <begin position="34"/>
        <end position="124"/>
    </location>
</feature>
<evidence type="ECO:0000313" key="13">
    <source>
        <dbReference type="EMBL" id="GJD41647.1"/>
    </source>
</evidence>
<evidence type="ECO:0000313" key="12">
    <source>
        <dbReference type="EMBL" id="CAA2140655.1"/>
    </source>
</evidence>
<proteinExistence type="inferred from homology"/>
<organism evidence="12">
    <name type="scientific">Methylobacterium bullatum</name>
    <dbReference type="NCBI Taxonomy" id="570505"/>
    <lineage>
        <taxon>Bacteria</taxon>
        <taxon>Pseudomonadati</taxon>
        <taxon>Pseudomonadota</taxon>
        <taxon>Alphaproteobacteria</taxon>
        <taxon>Hyphomicrobiales</taxon>
        <taxon>Methylobacteriaceae</taxon>
        <taxon>Methylobacterium</taxon>
    </lineage>
</organism>